<evidence type="ECO:0000313" key="2">
    <source>
        <dbReference type="EMBL" id="CDR45731.1"/>
    </source>
</evidence>
<gene>
    <name evidence="2" type="ORF">CYFA0S_19e02366g</name>
</gene>
<dbReference type="Pfam" id="PF08241">
    <property type="entry name" value="Methyltransf_11"/>
    <property type="match status" value="1"/>
</dbReference>
<proteinExistence type="predicted"/>
<evidence type="ECO:0000259" key="1">
    <source>
        <dbReference type="Pfam" id="PF08241"/>
    </source>
</evidence>
<reference evidence="2" key="1">
    <citation type="journal article" date="2014" name="Genome Announc.">
        <title>Genome sequence of the yeast Cyberlindnera fabianii (Hansenula fabianii).</title>
        <authorList>
            <person name="Freel K.C."/>
            <person name="Sarilar V."/>
            <person name="Neuveglise C."/>
            <person name="Devillers H."/>
            <person name="Friedrich A."/>
            <person name="Schacherer J."/>
        </authorList>
    </citation>
    <scope>NUCLEOTIDE SEQUENCE</scope>
    <source>
        <strain evidence="2">YJS4271</strain>
    </source>
</reference>
<dbReference type="EMBL" id="LK052904">
    <property type="protein sequence ID" value="CDR45731.1"/>
    <property type="molecule type" value="Genomic_DNA"/>
</dbReference>
<dbReference type="CDD" id="cd02440">
    <property type="entry name" value="AdoMet_MTases"/>
    <property type="match status" value="1"/>
</dbReference>
<sequence>MASEVTFRYYSKAQGDAYATGRPGYSEALFKMIVDYHTSTGGQLNTVVDVGCGTGQATQDLSHYFTNTIGLDPSDGMISAARTSAGYANSAIRFEVSAAEVLGVDLESPIAAESVDLITAATAAHWFDMTRFWRSAARVLKPGGTAALWARTGMTVDPIRTPNGMAIKTLVGDVFGSELRPYDRLGNTLTRDLYIDLPLPWTLEVPVEEFDKESFFRKEWNKDKQDMDDDGMGTTRLVTPEEFENLLGTGSPVTRWREAHLDKVGTENDIVRRVRRQIERLLHEAGVKPGEEILTGQMAIVLLMIKKKTQ</sequence>
<dbReference type="InterPro" id="IPR051052">
    <property type="entry name" value="Diverse_substrate_MTase"/>
</dbReference>
<dbReference type="OrthoDB" id="10027013at2759"/>
<accession>A0A061BFH4</accession>
<dbReference type="Gene3D" id="3.40.50.150">
    <property type="entry name" value="Vaccinia Virus protein VP39"/>
    <property type="match status" value="1"/>
</dbReference>
<dbReference type="InterPro" id="IPR029063">
    <property type="entry name" value="SAM-dependent_MTases_sf"/>
</dbReference>
<protein>
    <submittedName>
        <fullName evidence="2">CYFA0S19e02366g1_1</fullName>
    </submittedName>
</protein>
<organism evidence="2">
    <name type="scientific">Cyberlindnera fabianii</name>
    <name type="common">Yeast</name>
    <name type="synonym">Hansenula fabianii</name>
    <dbReference type="NCBI Taxonomy" id="36022"/>
    <lineage>
        <taxon>Eukaryota</taxon>
        <taxon>Fungi</taxon>
        <taxon>Dikarya</taxon>
        <taxon>Ascomycota</taxon>
        <taxon>Saccharomycotina</taxon>
        <taxon>Saccharomycetes</taxon>
        <taxon>Phaffomycetales</taxon>
        <taxon>Phaffomycetaceae</taxon>
        <taxon>Cyberlindnera</taxon>
    </lineage>
</organism>
<dbReference type="GO" id="GO:0008757">
    <property type="term" value="F:S-adenosylmethionine-dependent methyltransferase activity"/>
    <property type="evidence" value="ECO:0007669"/>
    <property type="project" value="InterPro"/>
</dbReference>
<dbReference type="PhylomeDB" id="A0A061BFH4"/>
<dbReference type="PANTHER" id="PTHR44942:SF10">
    <property type="entry name" value="METHYLTRANSFERASE TYPE 11 DOMAIN-CONTAINING PROTEIN"/>
    <property type="match status" value="1"/>
</dbReference>
<dbReference type="VEuPathDB" id="FungiDB:BON22_5187"/>
<dbReference type="InterPro" id="IPR013216">
    <property type="entry name" value="Methyltransf_11"/>
</dbReference>
<dbReference type="PANTHER" id="PTHR44942">
    <property type="entry name" value="METHYLTRANSF_11 DOMAIN-CONTAINING PROTEIN"/>
    <property type="match status" value="1"/>
</dbReference>
<dbReference type="AlphaFoldDB" id="A0A061BFH4"/>
<name>A0A061BFH4_CYBFA</name>
<feature type="domain" description="Methyltransferase type 11" evidence="1">
    <location>
        <begin position="48"/>
        <end position="147"/>
    </location>
</feature>
<dbReference type="SUPFAM" id="SSF53335">
    <property type="entry name" value="S-adenosyl-L-methionine-dependent methyltransferases"/>
    <property type="match status" value="1"/>
</dbReference>